<accession>A0A2W5EN11</accession>
<dbReference type="Pfam" id="PF13528">
    <property type="entry name" value="Glyco_trans_1_3"/>
    <property type="match status" value="1"/>
</dbReference>
<dbReference type="EMBL" id="QFOI01000347">
    <property type="protein sequence ID" value="PZP43893.1"/>
    <property type="molecule type" value="Genomic_DNA"/>
</dbReference>
<dbReference type="GO" id="GO:0016740">
    <property type="term" value="F:transferase activity"/>
    <property type="evidence" value="ECO:0007669"/>
    <property type="project" value="UniProtKB-KW"/>
</dbReference>
<comment type="caution">
    <text evidence="1">The sequence shown here is derived from an EMBL/GenBank/DDBJ whole genome shotgun (WGS) entry which is preliminary data.</text>
</comment>
<dbReference type="Proteomes" id="UP000249645">
    <property type="component" value="Unassembled WGS sequence"/>
</dbReference>
<dbReference type="AlphaFoldDB" id="A0A2W5EN11"/>
<evidence type="ECO:0000313" key="1">
    <source>
        <dbReference type="EMBL" id="PZP43893.1"/>
    </source>
</evidence>
<reference evidence="1 2" key="1">
    <citation type="submission" date="2017-11" db="EMBL/GenBank/DDBJ databases">
        <title>Infants hospitalized years apart are colonized by the same room-sourced microbial strains.</title>
        <authorList>
            <person name="Brooks B."/>
            <person name="Olm M.R."/>
            <person name="Firek B.A."/>
            <person name="Baker R."/>
            <person name="Thomas B.C."/>
            <person name="Morowitz M.J."/>
            <person name="Banfield J.F."/>
        </authorList>
    </citation>
    <scope>NUCLEOTIDE SEQUENCE [LARGE SCALE GENOMIC DNA]</scope>
    <source>
        <strain evidence="1">S2_009_000_R2_76</strain>
    </source>
</reference>
<gene>
    <name evidence="1" type="ORF">DI598_15225</name>
</gene>
<organism evidence="1 2">
    <name type="scientific">Pseudopedobacter saltans</name>
    <dbReference type="NCBI Taxonomy" id="151895"/>
    <lineage>
        <taxon>Bacteria</taxon>
        <taxon>Pseudomonadati</taxon>
        <taxon>Bacteroidota</taxon>
        <taxon>Sphingobacteriia</taxon>
        <taxon>Sphingobacteriales</taxon>
        <taxon>Sphingobacteriaceae</taxon>
        <taxon>Pseudopedobacter</taxon>
    </lineage>
</organism>
<evidence type="ECO:0000313" key="2">
    <source>
        <dbReference type="Proteomes" id="UP000249645"/>
    </source>
</evidence>
<keyword evidence="1" id="KW-0808">Transferase</keyword>
<name>A0A2W5EN11_9SPHI</name>
<protein>
    <submittedName>
        <fullName evidence="1">Glycosyl transferase</fullName>
    </submittedName>
</protein>
<sequence>MKIFYAVQATGNGHIARVRELIPYLKKYGTVDIFLSGENCSLDPGFEIAYRSKGLGFFYNNTGGLDYLKTLKSLQFSRVWKEAHQLPIEKYDIVINDFESITALACMIKKIPSTGFGHQASFQSSKVPRPNIKNAFGELVLKKYAPATNYIGLHFEKYDSFIHLPVIKNSIQTAKPTNKGHVTVYLSHYGNLEILKTLEKFSNIKFEVFSPKVSVTTEHKNVIFYPIDNKKFTQSVLSSHGVITGAGFETPAEVLYLGKKLICLPIKNQYEQLCNAEALKSFHIPILKDINRIDKDIFQNWYESEEKIITQQQLASDNFSLIENVMEIGLNHKKSIQSDLPITSISTKSTPKLITS</sequence>
<proteinExistence type="predicted"/>